<evidence type="ECO:0000313" key="2">
    <source>
        <dbReference type="Proteomes" id="UP001054889"/>
    </source>
</evidence>
<name>A0AAV5CU73_ELECO</name>
<dbReference type="Gene3D" id="3.80.10.10">
    <property type="entry name" value="Ribonuclease Inhibitor"/>
    <property type="match status" value="2"/>
</dbReference>
<dbReference type="Proteomes" id="UP001054889">
    <property type="component" value="Unassembled WGS sequence"/>
</dbReference>
<dbReference type="PANTHER" id="PTHR36766">
    <property type="entry name" value="PLANT BROAD-SPECTRUM MILDEW RESISTANCE PROTEIN RPW8"/>
    <property type="match status" value="1"/>
</dbReference>
<reference evidence="1" key="1">
    <citation type="journal article" date="2018" name="DNA Res.">
        <title>Multiple hybrid de novo genome assembly of finger millet, an orphan allotetraploid crop.</title>
        <authorList>
            <person name="Hatakeyama M."/>
            <person name="Aluri S."/>
            <person name="Balachadran M.T."/>
            <person name="Sivarajan S.R."/>
            <person name="Patrignani A."/>
            <person name="Gruter S."/>
            <person name="Poveda L."/>
            <person name="Shimizu-Inatsugi R."/>
            <person name="Baeten J."/>
            <person name="Francoijs K.J."/>
            <person name="Nataraja K.N."/>
            <person name="Reddy Y.A.N."/>
            <person name="Phadnis S."/>
            <person name="Ravikumar R.L."/>
            <person name="Schlapbach R."/>
            <person name="Sreeman S.M."/>
            <person name="Shimizu K.K."/>
        </authorList>
    </citation>
    <scope>NUCLEOTIDE SEQUENCE</scope>
</reference>
<dbReference type="EMBL" id="BQKI01000009">
    <property type="protein sequence ID" value="GJN01681.1"/>
    <property type="molecule type" value="Genomic_DNA"/>
</dbReference>
<accession>A0AAV5CU73</accession>
<proteinExistence type="predicted"/>
<sequence length="400" mass="44221">MFACPALPLDRFQALSSLKTIKMSYMDHVFSPIEGGDHAEFQVPVEVIEMDECRVSGKELTQVLSYFPKLSKLSISCCEKIAWIGVVAQGTTATTTSLSRCSSCNREKGEQTAKHREGQDVIEEEEETTISAEGLLLLPPQIQEMRIGRYFESLSCVLLNDDKEAAAGGLQGLHSLQSLHILRCPKLLSSYSSSSSTTCFPFPDSLQSLRFVGVQDIKTLLPLTNLNSLIELEIGECEDLTGVGLWHLLAQGHLTKLSVTKTPKFFLGSDPPQELPSGSPQELRTDDVAGFLDPRICALLSSSIIKLVISSDKDVERFKKEQEEALWLLTSLQELEIWECKRLQCLPSGLHKLPYLKKLLVNGCGAILSPPKEGLPSSVEVSGISHGGALRSRRRRYFHF</sequence>
<dbReference type="SUPFAM" id="SSF52047">
    <property type="entry name" value="RNI-like"/>
    <property type="match status" value="1"/>
</dbReference>
<reference evidence="1" key="2">
    <citation type="submission" date="2021-12" db="EMBL/GenBank/DDBJ databases">
        <title>Resequencing data analysis of finger millet.</title>
        <authorList>
            <person name="Hatakeyama M."/>
            <person name="Aluri S."/>
            <person name="Balachadran M.T."/>
            <person name="Sivarajan S.R."/>
            <person name="Poveda L."/>
            <person name="Shimizu-Inatsugi R."/>
            <person name="Schlapbach R."/>
            <person name="Sreeman S.M."/>
            <person name="Shimizu K.K."/>
        </authorList>
    </citation>
    <scope>NUCLEOTIDE SEQUENCE</scope>
</reference>
<keyword evidence="2" id="KW-1185">Reference proteome</keyword>
<organism evidence="1 2">
    <name type="scientific">Eleusine coracana subsp. coracana</name>
    <dbReference type="NCBI Taxonomy" id="191504"/>
    <lineage>
        <taxon>Eukaryota</taxon>
        <taxon>Viridiplantae</taxon>
        <taxon>Streptophyta</taxon>
        <taxon>Embryophyta</taxon>
        <taxon>Tracheophyta</taxon>
        <taxon>Spermatophyta</taxon>
        <taxon>Magnoliopsida</taxon>
        <taxon>Liliopsida</taxon>
        <taxon>Poales</taxon>
        <taxon>Poaceae</taxon>
        <taxon>PACMAD clade</taxon>
        <taxon>Chloridoideae</taxon>
        <taxon>Cynodonteae</taxon>
        <taxon>Eleusininae</taxon>
        <taxon>Eleusine</taxon>
    </lineage>
</organism>
<comment type="caution">
    <text evidence="1">The sequence shown here is derived from an EMBL/GenBank/DDBJ whole genome shotgun (WGS) entry which is preliminary data.</text>
</comment>
<protein>
    <submittedName>
        <fullName evidence="1">Uncharacterized protein</fullName>
    </submittedName>
</protein>
<evidence type="ECO:0000313" key="1">
    <source>
        <dbReference type="EMBL" id="GJN01681.1"/>
    </source>
</evidence>
<dbReference type="PANTHER" id="PTHR36766:SF63">
    <property type="entry name" value="NB-ARC DOMAIN-CONTAINING PROTEIN"/>
    <property type="match status" value="1"/>
</dbReference>
<dbReference type="InterPro" id="IPR032675">
    <property type="entry name" value="LRR_dom_sf"/>
</dbReference>
<gene>
    <name evidence="1" type="primary">ga18962</name>
    <name evidence="1" type="ORF">PR202_ga18962</name>
</gene>
<dbReference type="AlphaFoldDB" id="A0AAV5CU73"/>